<dbReference type="InterPro" id="IPR012340">
    <property type="entry name" value="NA-bd_OB-fold"/>
</dbReference>
<dbReference type="VEuPathDB" id="AmoebaDB:ACA1_252600"/>
<feature type="region of interest" description="Disordered" evidence="1">
    <location>
        <begin position="82"/>
        <end position="126"/>
    </location>
</feature>
<name>L8HAT9_ACACF</name>
<dbReference type="PANTHER" id="PTHR21641:SF0">
    <property type="entry name" value="RNA-BINDING PROTEIN EIF1AD-RELATED"/>
    <property type="match status" value="1"/>
</dbReference>
<protein>
    <submittedName>
        <fullName evidence="2">Uncharacterized protein</fullName>
    </submittedName>
</protein>
<dbReference type="AlphaFoldDB" id="L8HAT9"/>
<feature type="compositionally biased region" description="Basic and acidic residues" evidence="1">
    <location>
        <begin position="82"/>
        <end position="93"/>
    </location>
</feature>
<gene>
    <name evidence="2" type="ORF">ACA1_252600</name>
</gene>
<feature type="compositionally biased region" description="Basic residues" evidence="1">
    <location>
        <begin position="112"/>
        <end position="126"/>
    </location>
</feature>
<dbReference type="GO" id="GO:0005634">
    <property type="term" value="C:nucleus"/>
    <property type="evidence" value="ECO:0007669"/>
    <property type="project" value="TreeGrafter"/>
</dbReference>
<dbReference type="GeneID" id="14923247"/>
<dbReference type="OrthoDB" id="1738325at2759"/>
<feature type="compositionally biased region" description="Acidic residues" evidence="1">
    <location>
        <begin position="94"/>
        <end position="108"/>
    </location>
</feature>
<organism evidence="2 3">
    <name type="scientific">Acanthamoeba castellanii (strain ATCC 30010 / Neff)</name>
    <dbReference type="NCBI Taxonomy" id="1257118"/>
    <lineage>
        <taxon>Eukaryota</taxon>
        <taxon>Amoebozoa</taxon>
        <taxon>Discosea</taxon>
        <taxon>Longamoebia</taxon>
        <taxon>Centramoebida</taxon>
        <taxon>Acanthamoebidae</taxon>
        <taxon>Acanthamoeba</taxon>
    </lineage>
</organism>
<dbReference type="EMBL" id="KB007885">
    <property type="protein sequence ID" value="ELR22315.1"/>
    <property type="molecule type" value="Genomic_DNA"/>
</dbReference>
<dbReference type="SUPFAM" id="SSF50249">
    <property type="entry name" value="Nucleic acid-binding proteins"/>
    <property type="match status" value="1"/>
</dbReference>
<dbReference type="RefSeq" id="XP_004367571.1">
    <property type="nucleotide sequence ID" value="XM_004367514.1"/>
</dbReference>
<accession>L8HAT9</accession>
<sequence length="126" mass="14874">MSHSRKHVVTGSLHDYPVPEGEQEIVRVTEMRGSNIVEVPFEEVLNKADKKLRGRIATVLFPNHVKNIERLGLWPTEWKSDAAKVDEKTSRGEEVEEDDDEVDDEDEDPYLRRRRGRRRRQRRRGR</sequence>
<keyword evidence="3" id="KW-1185">Reference proteome</keyword>
<dbReference type="Gene3D" id="2.40.50.140">
    <property type="entry name" value="Nucleic acid-binding proteins"/>
    <property type="match status" value="1"/>
</dbReference>
<proteinExistence type="predicted"/>
<dbReference type="KEGG" id="acan:ACA1_252600"/>
<evidence type="ECO:0000256" key="1">
    <source>
        <dbReference type="SAM" id="MobiDB-lite"/>
    </source>
</evidence>
<dbReference type="InterPro" id="IPR039294">
    <property type="entry name" value="EIF1AD"/>
</dbReference>
<dbReference type="Proteomes" id="UP000011083">
    <property type="component" value="Unassembled WGS sequence"/>
</dbReference>
<reference evidence="2 3" key="1">
    <citation type="journal article" date="2013" name="Genome Biol.">
        <title>Genome of Acanthamoeba castellanii highlights extensive lateral gene transfer and early evolution of tyrosine kinase signaling.</title>
        <authorList>
            <person name="Clarke M."/>
            <person name="Lohan A.J."/>
            <person name="Liu B."/>
            <person name="Lagkouvardos I."/>
            <person name="Roy S."/>
            <person name="Zafar N."/>
            <person name="Bertelli C."/>
            <person name="Schilde C."/>
            <person name="Kianianmomeni A."/>
            <person name="Burglin T.R."/>
            <person name="Frech C."/>
            <person name="Turcotte B."/>
            <person name="Kopec K.O."/>
            <person name="Synnott J.M."/>
            <person name="Choo C."/>
            <person name="Paponov I."/>
            <person name="Finkler A."/>
            <person name="Soon Heng Tan C."/>
            <person name="Hutchins A.P."/>
            <person name="Weinmeier T."/>
            <person name="Rattei T."/>
            <person name="Chu J.S."/>
            <person name="Gimenez G."/>
            <person name="Irimia M."/>
            <person name="Rigden D.J."/>
            <person name="Fitzpatrick D.A."/>
            <person name="Lorenzo-Morales J."/>
            <person name="Bateman A."/>
            <person name="Chiu C.H."/>
            <person name="Tang P."/>
            <person name="Hegemann P."/>
            <person name="Fromm H."/>
            <person name="Raoult D."/>
            <person name="Greub G."/>
            <person name="Miranda-Saavedra D."/>
            <person name="Chen N."/>
            <person name="Nash P."/>
            <person name="Ginger M.L."/>
            <person name="Horn M."/>
            <person name="Schaap P."/>
            <person name="Caler L."/>
            <person name="Loftus B."/>
        </authorList>
    </citation>
    <scope>NUCLEOTIDE SEQUENCE [LARGE SCALE GENOMIC DNA]</scope>
    <source>
        <strain evidence="2 3">Neff</strain>
    </source>
</reference>
<evidence type="ECO:0000313" key="2">
    <source>
        <dbReference type="EMBL" id="ELR22315.1"/>
    </source>
</evidence>
<evidence type="ECO:0000313" key="3">
    <source>
        <dbReference type="Proteomes" id="UP000011083"/>
    </source>
</evidence>
<dbReference type="PANTHER" id="PTHR21641">
    <property type="entry name" value="TRANSLATION INITIATION FACTOR-RELATED"/>
    <property type="match status" value="1"/>
</dbReference>